<evidence type="ECO:0000256" key="6">
    <source>
        <dbReference type="ARBA" id="ARBA00022723"/>
    </source>
</evidence>
<name>A0A935TC61_9PROT</name>
<evidence type="ECO:0000313" key="12">
    <source>
        <dbReference type="EMBL" id="MBK7955831.1"/>
    </source>
</evidence>
<dbReference type="InterPro" id="IPR023753">
    <property type="entry name" value="FAD/NAD-binding_dom"/>
</dbReference>
<keyword evidence="5" id="KW-0288">FMN</keyword>
<evidence type="ECO:0000259" key="10">
    <source>
        <dbReference type="Pfam" id="PF00724"/>
    </source>
</evidence>
<dbReference type="PRINTS" id="PR00469">
    <property type="entry name" value="PNDRDTASEII"/>
</dbReference>
<evidence type="ECO:0000256" key="4">
    <source>
        <dbReference type="ARBA" id="ARBA00022630"/>
    </source>
</evidence>
<protein>
    <submittedName>
        <fullName evidence="12">NADPH-dependent 2,4-dienoyl-CoA reductase</fullName>
    </submittedName>
</protein>
<dbReference type="GO" id="GO:0051536">
    <property type="term" value="F:iron-sulfur cluster binding"/>
    <property type="evidence" value="ECO:0007669"/>
    <property type="project" value="UniProtKB-KW"/>
</dbReference>
<dbReference type="GO" id="GO:0008670">
    <property type="term" value="F:2,4-dienoyl-CoA reductase (NADPH) activity"/>
    <property type="evidence" value="ECO:0007669"/>
    <property type="project" value="TreeGrafter"/>
</dbReference>
<dbReference type="CDD" id="cd02930">
    <property type="entry name" value="DCR_FMN"/>
    <property type="match status" value="1"/>
</dbReference>
<gene>
    <name evidence="12" type="ORF">IPK02_18895</name>
</gene>
<dbReference type="Gene3D" id="3.40.50.720">
    <property type="entry name" value="NAD(P)-binding Rossmann-like Domain"/>
    <property type="match status" value="1"/>
</dbReference>
<dbReference type="AlphaFoldDB" id="A0A935TC61"/>
<dbReference type="Pfam" id="PF07992">
    <property type="entry name" value="Pyr_redox_2"/>
    <property type="match status" value="1"/>
</dbReference>
<reference evidence="12 13" key="1">
    <citation type="submission" date="2020-10" db="EMBL/GenBank/DDBJ databases">
        <title>Connecting structure to function with the recovery of over 1000 high-quality activated sludge metagenome-assembled genomes encoding full-length rRNA genes using long-read sequencing.</title>
        <authorList>
            <person name="Singleton C.M."/>
            <person name="Petriglieri F."/>
            <person name="Kristensen J.M."/>
            <person name="Kirkegaard R.H."/>
            <person name="Michaelsen T.Y."/>
            <person name="Andersen M.H."/>
            <person name="Karst S.M."/>
            <person name="Dueholm M.S."/>
            <person name="Nielsen P.H."/>
            <person name="Albertsen M."/>
        </authorList>
    </citation>
    <scope>NUCLEOTIDE SEQUENCE [LARGE SCALE GENOMIC DNA]</scope>
    <source>
        <strain evidence="12">Fred_18-Q3-R57-64_BAT3C.720</strain>
    </source>
</reference>
<comment type="similarity">
    <text evidence="3">In the N-terminal section; belongs to the NADH:flavin oxidoreductase/NADH oxidase family.</text>
</comment>
<comment type="cofactor">
    <cofactor evidence="1">
        <name>FMN</name>
        <dbReference type="ChEBI" id="CHEBI:58210"/>
    </cofactor>
</comment>
<dbReference type="GO" id="GO:0010181">
    <property type="term" value="F:FMN binding"/>
    <property type="evidence" value="ECO:0007669"/>
    <property type="project" value="InterPro"/>
</dbReference>
<feature type="domain" description="FAD/NAD(P)-binding" evidence="11">
    <location>
        <begin position="379"/>
        <end position="652"/>
    </location>
</feature>
<evidence type="ECO:0000256" key="8">
    <source>
        <dbReference type="ARBA" id="ARBA00023004"/>
    </source>
</evidence>
<keyword evidence="8" id="KW-0408">Iron</keyword>
<dbReference type="PRINTS" id="PR00368">
    <property type="entry name" value="FADPNR"/>
</dbReference>
<dbReference type="GO" id="GO:0033543">
    <property type="term" value="P:fatty acid beta-oxidation, unsaturated, even number, reductase/isomerase pathway"/>
    <property type="evidence" value="ECO:0007669"/>
    <property type="project" value="TreeGrafter"/>
</dbReference>
<sequence length="674" mass="72648">MPRNAYPHLLAPLDLGFTTLKNRVLMGSMHTGLEEAPKGFTRLAAFYAERARGGVGLIVTGGIAPNQDGLVMPGAAALENEAQAEKHRQITDAVHQAGGKIALQILHTGRYAYHRGAVAPSAVQAPISPIRPRELSAEDIERTINDYAHCAGLAQLAGYDGVEVMGSEGYLINEFIALQTNFREDGWGGSFENRIRFAVETVRRVRATTGPDFILIFRLSMLDLVEGGSTWDEIVTLAKAIEAAGATIINTGIGWHEARIPTIATMVPRAAFVWVTKRLMGQVGIPLITTNRINAPDVAEEVIASGCADMVSMARPFLADANFVNKAAAGRADEINTCIACNQACLDEIFEGRLTYCLVNPRACHETELLIEKTAAAKRIAVVGAGPAGMACALTAAERGHWVTLFDAAGEIGGQFNLARRIPGKEEFSETLRYYNRRLDSAGVTLQLGKLCTVSELADSGFEHVVLATGIVPRRPELPGIEHEKVISYTDLIEGYRVAGKRVAVIGAGGIGFDVAEFLTHIDDDRDELERFQSEWGIDPEFANRGGLRAPSREAAGRKVWLLQRKAAKVGDGLAKTTGWIRRTLLKKRGVQMLSGVTYERVDDAGLHIVVDGQAQCLQVDHVIVCAGQEPRRDLEEGLRAAGVPLSLIGGADVANELDAKRAIDQGTRLAAAL</sequence>
<keyword evidence="6" id="KW-0479">Metal-binding</keyword>
<dbReference type="InterPro" id="IPR036188">
    <property type="entry name" value="FAD/NAD-bd_sf"/>
</dbReference>
<dbReference type="Gene3D" id="3.20.20.70">
    <property type="entry name" value="Aldolase class I"/>
    <property type="match status" value="1"/>
</dbReference>
<evidence type="ECO:0000313" key="13">
    <source>
        <dbReference type="Proteomes" id="UP000706151"/>
    </source>
</evidence>
<dbReference type="EMBL" id="JADJOT010000011">
    <property type="protein sequence ID" value="MBK7955831.1"/>
    <property type="molecule type" value="Genomic_DNA"/>
</dbReference>
<proteinExistence type="inferred from homology"/>
<dbReference type="GO" id="GO:0046872">
    <property type="term" value="F:metal ion binding"/>
    <property type="evidence" value="ECO:0007669"/>
    <property type="project" value="UniProtKB-KW"/>
</dbReference>
<accession>A0A935TC61</accession>
<dbReference type="PANTHER" id="PTHR42917">
    <property type="entry name" value="2,4-DIENOYL-COA REDUCTASE"/>
    <property type="match status" value="1"/>
</dbReference>
<evidence type="ECO:0000259" key="11">
    <source>
        <dbReference type="Pfam" id="PF07992"/>
    </source>
</evidence>
<dbReference type="SUPFAM" id="SSF51905">
    <property type="entry name" value="FAD/NAD(P)-binding domain"/>
    <property type="match status" value="1"/>
</dbReference>
<keyword evidence="9" id="KW-0411">Iron-sulfur</keyword>
<keyword evidence="7" id="KW-0560">Oxidoreductase</keyword>
<comment type="cofactor">
    <cofactor evidence="2">
        <name>[4Fe-4S] cluster</name>
        <dbReference type="ChEBI" id="CHEBI:49883"/>
    </cofactor>
</comment>
<evidence type="ECO:0000256" key="3">
    <source>
        <dbReference type="ARBA" id="ARBA00011048"/>
    </source>
</evidence>
<dbReference type="Proteomes" id="UP000706151">
    <property type="component" value="Unassembled WGS sequence"/>
</dbReference>
<evidence type="ECO:0000256" key="9">
    <source>
        <dbReference type="ARBA" id="ARBA00023014"/>
    </source>
</evidence>
<organism evidence="12 13">
    <name type="scientific">Candidatus Accumulibacter affinis</name>
    <dbReference type="NCBI Taxonomy" id="2954384"/>
    <lineage>
        <taxon>Bacteria</taxon>
        <taxon>Pseudomonadati</taxon>
        <taxon>Pseudomonadota</taxon>
        <taxon>Betaproteobacteria</taxon>
        <taxon>Candidatus Accumulibacter</taxon>
    </lineage>
</organism>
<evidence type="ECO:0000256" key="5">
    <source>
        <dbReference type="ARBA" id="ARBA00022643"/>
    </source>
</evidence>
<dbReference type="InterPro" id="IPR051793">
    <property type="entry name" value="NADH:flavin_oxidoreductase"/>
</dbReference>
<dbReference type="PANTHER" id="PTHR42917:SF2">
    <property type="entry name" value="2,4-DIENOYL-COA REDUCTASE [(2E)-ENOYL-COA-PRODUCING]"/>
    <property type="match status" value="1"/>
</dbReference>
<evidence type="ECO:0000256" key="7">
    <source>
        <dbReference type="ARBA" id="ARBA00023002"/>
    </source>
</evidence>
<dbReference type="InterPro" id="IPR001155">
    <property type="entry name" value="OxRdtase_FMN_N"/>
</dbReference>
<evidence type="ECO:0000256" key="2">
    <source>
        <dbReference type="ARBA" id="ARBA00001966"/>
    </source>
</evidence>
<dbReference type="Pfam" id="PF00724">
    <property type="entry name" value="Oxidored_FMN"/>
    <property type="match status" value="1"/>
</dbReference>
<keyword evidence="4" id="KW-0285">Flavoprotein</keyword>
<dbReference type="SUPFAM" id="SSF51395">
    <property type="entry name" value="FMN-linked oxidoreductases"/>
    <property type="match status" value="1"/>
</dbReference>
<feature type="domain" description="NADH:flavin oxidoreductase/NADH oxidase N-terminal" evidence="10">
    <location>
        <begin position="9"/>
        <end position="334"/>
    </location>
</feature>
<dbReference type="Gene3D" id="3.50.50.60">
    <property type="entry name" value="FAD/NAD(P)-binding domain"/>
    <property type="match status" value="1"/>
</dbReference>
<dbReference type="SUPFAM" id="SSF51971">
    <property type="entry name" value="Nucleotide-binding domain"/>
    <property type="match status" value="1"/>
</dbReference>
<dbReference type="InterPro" id="IPR013785">
    <property type="entry name" value="Aldolase_TIM"/>
</dbReference>
<comment type="caution">
    <text evidence="12">The sequence shown here is derived from an EMBL/GenBank/DDBJ whole genome shotgun (WGS) entry which is preliminary data.</text>
</comment>
<evidence type="ECO:0000256" key="1">
    <source>
        <dbReference type="ARBA" id="ARBA00001917"/>
    </source>
</evidence>
<dbReference type="FunFam" id="3.20.20.70:FF:000082">
    <property type="entry name" value="NADPH-dependent 2,4-dienoyl-CoA reductase"/>
    <property type="match status" value="1"/>
</dbReference>